<keyword evidence="2" id="KW-1185">Reference proteome</keyword>
<evidence type="ECO:0008006" key="3">
    <source>
        <dbReference type="Google" id="ProtNLM"/>
    </source>
</evidence>
<proteinExistence type="predicted"/>
<accession>A0A2P6MT99</accession>
<feature type="non-terminal residue" evidence="1">
    <location>
        <position position="1"/>
    </location>
</feature>
<gene>
    <name evidence="1" type="ORF">PROFUN_16031</name>
</gene>
<evidence type="ECO:0000313" key="1">
    <source>
        <dbReference type="EMBL" id="PRP74932.1"/>
    </source>
</evidence>
<name>A0A2P6MT99_9EUKA</name>
<sequence length="215" mass="23712">FLGTLGDDFYKKLNSRSDLALILGVLKQYRSAEESDDSYTCTYVDEIKTILCAYVKSLLGCIHLSLDGWTSDNGNSFQGIILHGINQNKKDRPLVTLTLALKPASAIAASVKRVAEEYRIVNRIWEGLESNFKPQAVDPINYWLAKLNSATDHHHCLAQMALDVLSCPATSTDVERCQVFATISQCLCFPPSLLLARGLAKGSFPVSLGTKKKEE</sequence>
<comment type="caution">
    <text evidence="1">The sequence shown here is derived from an EMBL/GenBank/DDBJ whole genome shotgun (WGS) entry which is preliminary data.</text>
</comment>
<dbReference type="EMBL" id="MDYQ01000426">
    <property type="protein sequence ID" value="PRP74932.1"/>
    <property type="molecule type" value="Genomic_DNA"/>
</dbReference>
<dbReference type="PROSITE" id="PS50007">
    <property type="entry name" value="PIPLC_X_DOMAIN"/>
    <property type="match status" value="1"/>
</dbReference>
<dbReference type="OrthoDB" id="1715602at2759"/>
<protein>
    <recommendedName>
        <fullName evidence="3">DUF659 domain-containing protein</fullName>
    </recommendedName>
</protein>
<evidence type="ECO:0000313" key="2">
    <source>
        <dbReference type="Proteomes" id="UP000241769"/>
    </source>
</evidence>
<dbReference type="Proteomes" id="UP000241769">
    <property type="component" value="Unassembled WGS sequence"/>
</dbReference>
<organism evidence="1 2">
    <name type="scientific">Planoprotostelium fungivorum</name>
    <dbReference type="NCBI Taxonomy" id="1890364"/>
    <lineage>
        <taxon>Eukaryota</taxon>
        <taxon>Amoebozoa</taxon>
        <taxon>Evosea</taxon>
        <taxon>Variosea</taxon>
        <taxon>Cavosteliida</taxon>
        <taxon>Cavosteliaceae</taxon>
        <taxon>Planoprotostelium</taxon>
    </lineage>
</organism>
<reference evidence="1 2" key="1">
    <citation type="journal article" date="2018" name="Genome Biol. Evol.">
        <title>Multiple Roots of Fruiting Body Formation in Amoebozoa.</title>
        <authorList>
            <person name="Hillmann F."/>
            <person name="Forbes G."/>
            <person name="Novohradska S."/>
            <person name="Ferling I."/>
            <person name="Riege K."/>
            <person name="Groth M."/>
            <person name="Westermann M."/>
            <person name="Marz M."/>
            <person name="Spaller T."/>
            <person name="Winckler T."/>
            <person name="Schaap P."/>
            <person name="Glockner G."/>
        </authorList>
    </citation>
    <scope>NUCLEOTIDE SEQUENCE [LARGE SCALE GENOMIC DNA]</scope>
    <source>
        <strain evidence="1 2">Jena</strain>
    </source>
</reference>
<dbReference type="InParanoid" id="A0A2P6MT99"/>
<dbReference type="AlphaFoldDB" id="A0A2P6MT99"/>